<dbReference type="KEGG" id="dtm:BJL86_1850"/>
<dbReference type="STRING" id="499555.BJL86_1850"/>
<evidence type="ECO:0000313" key="4">
    <source>
        <dbReference type="EMBL" id="ANI92621.1"/>
    </source>
</evidence>
<feature type="domain" description="M23ase beta-sheet core" evidence="3">
    <location>
        <begin position="88"/>
        <end position="177"/>
    </location>
</feature>
<dbReference type="EMBL" id="CP015961">
    <property type="protein sequence ID" value="ANI92621.1"/>
    <property type="molecule type" value="Genomic_DNA"/>
</dbReference>
<dbReference type="InterPro" id="IPR050570">
    <property type="entry name" value="Cell_wall_metabolism_enzyme"/>
</dbReference>
<keyword evidence="5" id="KW-1185">Reference proteome</keyword>
<evidence type="ECO:0000313" key="5">
    <source>
        <dbReference type="Proteomes" id="UP000186104"/>
    </source>
</evidence>
<evidence type="ECO:0000256" key="1">
    <source>
        <dbReference type="ARBA" id="ARBA00022729"/>
    </source>
</evidence>
<dbReference type="InterPro" id="IPR016047">
    <property type="entry name" value="M23ase_b-sheet_dom"/>
</dbReference>
<dbReference type="Gene3D" id="2.70.70.10">
    <property type="entry name" value="Glucose Permease (Domain IIA)"/>
    <property type="match status" value="1"/>
</dbReference>
<name>A0A173LM80_9ACTN</name>
<gene>
    <name evidence="4" type="ORF">BJL86_1850</name>
</gene>
<keyword evidence="2" id="KW-0472">Membrane</keyword>
<dbReference type="GO" id="GO:0004222">
    <property type="term" value="F:metalloendopeptidase activity"/>
    <property type="evidence" value="ECO:0007669"/>
    <property type="project" value="TreeGrafter"/>
</dbReference>
<dbReference type="InterPro" id="IPR011055">
    <property type="entry name" value="Dup_hybrid_motif"/>
</dbReference>
<protein>
    <recommendedName>
        <fullName evidence="3">M23ase beta-sheet core domain-containing protein</fullName>
    </recommendedName>
</protein>
<sequence>MPSTVPLADSPRPGRVCFFIRLLGVVMTAVVALFLAFPLTADGEVFDETDPAPRSTESLTGSEDFDLPVAPGAVVRGYSPPPQPWLPGHRGVDLAATPSAEVRAAGPGRVAFAGMVAGRPVVSIEHEGGFRTTYEPVRSAVMAGDTVERGRLIGHVFGIHPGCEVAACVHWGARWSNDPDGYLDPLTLLGAKLRPIVLKPVESA</sequence>
<dbReference type="CDD" id="cd12797">
    <property type="entry name" value="M23_peptidase"/>
    <property type="match status" value="1"/>
</dbReference>
<feature type="transmembrane region" description="Helical" evidence="2">
    <location>
        <begin position="18"/>
        <end position="39"/>
    </location>
</feature>
<dbReference type="PANTHER" id="PTHR21666">
    <property type="entry name" value="PEPTIDASE-RELATED"/>
    <property type="match status" value="1"/>
</dbReference>
<dbReference type="SUPFAM" id="SSF51261">
    <property type="entry name" value="Duplicated hybrid motif"/>
    <property type="match status" value="1"/>
</dbReference>
<accession>A0A173LM80</accession>
<keyword evidence="1" id="KW-0732">Signal</keyword>
<dbReference type="Proteomes" id="UP000186104">
    <property type="component" value="Chromosome"/>
</dbReference>
<dbReference type="AlphaFoldDB" id="A0A173LM80"/>
<dbReference type="Pfam" id="PF01551">
    <property type="entry name" value="Peptidase_M23"/>
    <property type="match status" value="1"/>
</dbReference>
<evidence type="ECO:0000256" key="2">
    <source>
        <dbReference type="SAM" id="Phobius"/>
    </source>
</evidence>
<dbReference type="PANTHER" id="PTHR21666:SF289">
    <property type="entry name" value="L-ALA--D-GLU ENDOPEPTIDASE"/>
    <property type="match status" value="1"/>
</dbReference>
<evidence type="ECO:0000259" key="3">
    <source>
        <dbReference type="Pfam" id="PF01551"/>
    </source>
</evidence>
<reference evidence="4 5" key="1">
    <citation type="submission" date="2016-06" db="EMBL/GenBank/DDBJ databases">
        <title>Complete genome sequence of a saline-alkali tolerant type strain Dietzia timorensis ID05-A0528T.</title>
        <authorList>
            <person name="Wu X."/>
        </authorList>
    </citation>
    <scope>NUCLEOTIDE SEQUENCE [LARGE SCALE GENOMIC DNA]</scope>
    <source>
        <strain evidence="4 5">ID05-A0528</strain>
    </source>
</reference>
<keyword evidence="2" id="KW-0812">Transmembrane</keyword>
<organism evidence="4 5">
    <name type="scientific">Dietzia timorensis</name>
    <dbReference type="NCBI Taxonomy" id="499555"/>
    <lineage>
        <taxon>Bacteria</taxon>
        <taxon>Bacillati</taxon>
        <taxon>Actinomycetota</taxon>
        <taxon>Actinomycetes</taxon>
        <taxon>Mycobacteriales</taxon>
        <taxon>Dietziaceae</taxon>
        <taxon>Dietzia</taxon>
    </lineage>
</organism>
<dbReference type="RefSeq" id="WP_067471783.1">
    <property type="nucleotide sequence ID" value="NZ_CP015961.1"/>
</dbReference>
<keyword evidence="2" id="KW-1133">Transmembrane helix</keyword>
<proteinExistence type="predicted"/>